<evidence type="ECO:0000256" key="3">
    <source>
        <dbReference type="SAM" id="Phobius"/>
    </source>
</evidence>
<gene>
    <name evidence="4" type="ORF">ENS64_15955</name>
</gene>
<comment type="caution">
    <text evidence="4">The sequence shown here is derived from an EMBL/GenBank/DDBJ whole genome shotgun (WGS) entry which is preliminary data.</text>
</comment>
<feature type="transmembrane region" description="Helical" evidence="3">
    <location>
        <begin position="180"/>
        <end position="197"/>
    </location>
</feature>
<sequence>MGDRPPDVPHQSGAPPDGAQSPARLPVELSHTLDHLRRRIRRYVAWEGLAMVLAVIGGWFWGSFLIDAVYFSASRLELPRWFRAAVLIAGLSSLAAMTTLWIGLRVFRQMRQRALALLLERRFPQLGESVITAVEAAEGGLRMESPYHRAMLERTMADAARTVERLDLAALFNPQPLRRAVTFAALLGSSIVGLAVVDSAAMDRWLDGFVHLHDGYWPRQTELVVRVLTQPGDRVRDFDRGTYRHPRGGDLMLLVEVPSGKTVPERVRLDYRLGDSGTRRVYLTRVGDQPFLHTFPALLERAQLWVSGGDFAMPRPLRVEIVDPPRIDLIVADTLFPAYTGLNATDDHGQPQRTANPVLGTQLTLPLGSDVLFRGTANKPLRSVRIDVDVGLERYEWHLGTHADDNGKAGTAAGETVSAWLTLRSRDGRPQLRAAWSEEIAATWLSADRRTFVLPLVLSPTAADDLPHLVGNASSGAAALPVPLPWPADALLRIHLEDTDGIGSAEPHRLVLTGLADQPPSLEVALEGVSASVTRLARIPVAGVIRDDYGVVAARFEFQIDQATDWQTREFARPVTTPVRELTLARSDTEPFERFDLLPLDLSVKQKLVLTVVAEDGDQLTGPHRQRSQKFVFTVVPVEELLSLLYAKELNLRRRFEQILSELKDLQKDLALHRGRADELRGLRAAGRGDGDEAVRPLQAALTACAERSLHGIRKNATETAGIAAAFREIRAELVNNGAETPQNLARLDDKILGPLEVILESAFPAVDTALGLFKLANDKGQDPSSAIDGVEPPLAGLIARMEQILLEMRKLETFHEALELLKSIIADQDGIKEDTKNERKAKALRALE</sequence>
<protein>
    <recommendedName>
        <fullName evidence="5">DUF4175 family protein</fullName>
    </recommendedName>
</protein>
<evidence type="ECO:0000256" key="1">
    <source>
        <dbReference type="SAM" id="Coils"/>
    </source>
</evidence>
<evidence type="ECO:0008006" key="5">
    <source>
        <dbReference type="Google" id="ProtNLM"/>
    </source>
</evidence>
<dbReference type="AlphaFoldDB" id="A0A7C4LPD8"/>
<reference evidence="4" key="1">
    <citation type="journal article" date="2020" name="mSystems">
        <title>Genome- and Community-Level Interaction Insights into Carbon Utilization and Element Cycling Functions of Hydrothermarchaeota in Hydrothermal Sediment.</title>
        <authorList>
            <person name="Zhou Z."/>
            <person name="Liu Y."/>
            <person name="Xu W."/>
            <person name="Pan J."/>
            <person name="Luo Z.H."/>
            <person name="Li M."/>
        </authorList>
    </citation>
    <scope>NUCLEOTIDE SEQUENCE [LARGE SCALE GENOMIC DNA]</scope>
    <source>
        <strain evidence="4">SpSt-508</strain>
    </source>
</reference>
<keyword evidence="3" id="KW-0812">Transmembrane</keyword>
<dbReference type="EMBL" id="DSVQ01000018">
    <property type="protein sequence ID" value="HGT40738.1"/>
    <property type="molecule type" value="Genomic_DNA"/>
</dbReference>
<name>A0A7C4LPD8_9PLAN</name>
<feature type="region of interest" description="Disordered" evidence="2">
    <location>
        <begin position="1"/>
        <end position="23"/>
    </location>
</feature>
<keyword evidence="3" id="KW-0472">Membrane</keyword>
<feature type="coiled-coil region" evidence="1">
    <location>
        <begin position="649"/>
        <end position="683"/>
    </location>
</feature>
<keyword evidence="1" id="KW-0175">Coiled coil</keyword>
<keyword evidence="3" id="KW-1133">Transmembrane helix</keyword>
<accession>A0A7C4LPD8</accession>
<feature type="transmembrane region" description="Helical" evidence="3">
    <location>
        <begin position="43"/>
        <end position="61"/>
    </location>
</feature>
<organism evidence="4">
    <name type="scientific">Schlesneria paludicola</name>
    <dbReference type="NCBI Taxonomy" id="360056"/>
    <lineage>
        <taxon>Bacteria</taxon>
        <taxon>Pseudomonadati</taxon>
        <taxon>Planctomycetota</taxon>
        <taxon>Planctomycetia</taxon>
        <taxon>Planctomycetales</taxon>
        <taxon>Planctomycetaceae</taxon>
        <taxon>Schlesneria</taxon>
    </lineage>
</organism>
<feature type="transmembrane region" description="Helical" evidence="3">
    <location>
        <begin position="81"/>
        <end position="104"/>
    </location>
</feature>
<evidence type="ECO:0000256" key="2">
    <source>
        <dbReference type="SAM" id="MobiDB-lite"/>
    </source>
</evidence>
<proteinExistence type="predicted"/>
<evidence type="ECO:0000313" key="4">
    <source>
        <dbReference type="EMBL" id="HGT40738.1"/>
    </source>
</evidence>